<dbReference type="UniPathway" id="UPA00124"/>
<evidence type="ECO:0000256" key="2">
    <source>
        <dbReference type="ARBA" id="ARBA00001997"/>
    </source>
</evidence>
<proteinExistence type="inferred from homology"/>
<dbReference type="GO" id="GO:0000271">
    <property type="term" value="P:polysaccharide biosynthetic process"/>
    <property type="evidence" value="ECO:0007669"/>
    <property type="project" value="TreeGrafter"/>
</dbReference>
<dbReference type="Gene3D" id="2.60.120.10">
    <property type="entry name" value="Jelly Rolls"/>
    <property type="match status" value="1"/>
</dbReference>
<evidence type="ECO:0000256" key="3">
    <source>
        <dbReference type="ARBA" id="ARBA00012098"/>
    </source>
</evidence>
<comment type="caution">
    <text evidence="8">The sequence shown here is derived from an EMBL/GenBank/DDBJ whole genome shotgun (WGS) entry which is preliminary data.</text>
</comment>
<dbReference type="Pfam" id="PF00908">
    <property type="entry name" value="dTDP_sugar_isom"/>
    <property type="match status" value="1"/>
</dbReference>
<evidence type="ECO:0000256" key="1">
    <source>
        <dbReference type="ARBA" id="ARBA00001298"/>
    </source>
</evidence>
<comment type="similarity">
    <text evidence="7">Belongs to the dTDP-4-dehydrorhamnose 3,5-epimerase family.</text>
</comment>
<dbReference type="GO" id="GO:0008830">
    <property type="term" value="F:dTDP-4-dehydrorhamnose 3,5-epimerase activity"/>
    <property type="evidence" value="ECO:0007669"/>
    <property type="project" value="UniProtKB-UniRule"/>
</dbReference>
<feature type="site" description="Participates in a stacking interaction with the thymidine ring of dTDP-4-oxo-6-deoxyglucose" evidence="6">
    <location>
        <position position="138"/>
    </location>
</feature>
<evidence type="ECO:0000256" key="6">
    <source>
        <dbReference type="PIRSR" id="PIRSR600888-3"/>
    </source>
</evidence>
<evidence type="ECO:0000256" key="5">
    <source>
        <dbReference type="PIRSR" id="PIRSR600888-1"/>
    </source>
</evidence>
<dbReference type="NCBIfam" id="TIGR01221">
    <property type="entry name" value="rmlC"/>
    <property type="match status" value="1"/>
</dbReference>
<evidence type="ECO:0000256" key="4">
    <source>
        <dbReference type="ARBA" id="ARBA00019595"/>
    </source>
</evidence>
<keyword evidence="7" id="KW-0413">Isomerase</keyword>
<comment type="catalytic activity">
    <reaction evidence="1 7">
        <text>dTDP-4-dehydro-6-deoxy-alpha-D-glucose = dTDP-4-dehydro-beta-L-rhamnose</text>
        <dbReference type="Rhea" id="RHEA:16969"/>
        <dbReference type="ChEBI" id="CHEBI:57649"/>
        <dbReference type="ChEBI" id="CHEBI:62830"/>
        <dbReference type="EC" id="5.1.3.13"/>
    </reaction>
</comment>
<dbReference type="CDD" id="cd00438">
    <property type="entry name" value="cupin_RmlC"/>
    <property type="match status" value="1"/>
</dbReference>
<dbReference type="InterPro" id="IPR000888">
    <property type="entry name" value="RmlC-like"/>
</dbReference>
<reference evidence="8 9" key="1">
    <citation type="submission" date="2019-04" db="EMBL/GenBank/DDBJ databases">
        <title>Genome of a novel bacterium Candidatus Jettenia ecosi reconstructed from metagenome of an anammox bioreactor.</title>
        <authorList>
            <person name="Mardanov A.V."/>
            <person name="Beletsky A.V."/>
            <person name="Ravin N.V."/>
            <person name="Botchkova E.A."/>
            <person name="Litti Y.V."/>
            <person name="Nozhevnikova A.N."/>
        </authorList>
    </citation>
    <scope>NUCLEOTIDE SEQUENCE [LARGE SCALE GENOMIC DNA]</scope>
    <source>
        <strain evidence="8">J2</strain>
    </source>
</reference>
<dbReference type="InterPro" id="IPR014710">
    <property type="entry name" value="RmlC-like_jellyroll"/>
</dbReference>
<name>A0A533Q854_9BACT</name>
<dbReference type="PANTHER" id="PTHR21047:SF2">
    <property type="entry name" value="THYMIDINE DIPHOSPHO-4-KETO-RHAMNOSE 3,5-EPIMERASE"/>
    <property type="match status" value="1"/>
</dbReference>
<sequence length="201" mass="23534">MIFTETKLKGAYCIDLEKLEDDRGFFARTWCHREFREKGISFNLVQSNVSFNKKRGTLRGMHYQVAPYEEAKLVWCIRGAMYDVIIDLRPYSETFKQWISVDLTAENKKLLYIPEGFAHGFLTLMDNTEVFYLMSEFYAPGSARGVRWNDPSFQIHWPAEVTVISEKDRQYPDFVITQNKVQNLGRDEPCVRPGRGKTHRS</sequence>
<dbReference type="EC" id="5.1.3.13" evidence="3 7"/>
<dbReference type="EMBL" id="SULG01000077">
    <property type="protein sequence ID" value="TLD40833.1"/>
    <property type="molecule type" value="Genomic_DNA"/>
</dbReference>
<dbReference type="Proteomes" id="UP000319783">
    <property type="component" value="Unassembled WGS sequence"/>
</dbReference>
<dbReference type="InterPro" id="IPR011051">
    <property type="entry name" value="RmlC_Cupin_sf"/>
</dbReference>
<gene>
    <name evidence="8" type="ORF">JETT_2903</name>
</gene>
<dbReference type="GO" id="GO:0005829">
    <property type="term" value="C:cytosol"/>
    <property type="evidence" value="ECO:0007669"/>
    <property type="project" value="TreeGrafter"/>
</dbReference>
<feature type="active site" description="Proton donor" evidence="5">
    <location>
        <position position="132"/>
    </location>
</feature>
<evidence type="ECO:0000313" key="8">
    <source>
        <dbReference type="EMBL" id="TLD40833.1"/>
    </source>
</evidence>
<dbReference type="SUPFAM" id="SSF51182">
    <property type="entry name" value="RmlC-like cupins"/>
    <property type="match status" value="1"/>
</dbReference>
<evidence type="ECO:0000256" key="7">
    <source>
        <dbReference type="RuleBase" id="RU364069"/>
    </source>
</evidence>
<comment type="subunit">
    <text evidence="7">Homodimer.</text>
</comment>
<comment type="pathway">
    <text evidence="7">Carbohydrate biosynthesis; dTDP-L-rhamnose biosynthesis.</text>
</comment>
<protein>
    <recommendedName>
        <fullName evidence="4 7">dTDP-4-dehydrorhamnose 3,5-epimerase</fullName>
        <ecNumber evidence="3 7">5.1.3.13</ecNumber>
    </recommendedName>
    <alternativeName>
        <fullName evidence="7">Thymidine diphospho-4-keto-rhamnose 3,5-epimerase</fullName>
    </alternativeName>
</protein>
<dbReference type="AlphaFoldDB" id="A0A533Q854"/>
<feature type="active site" description="Proton acceptor" evidence="5">
    <location>
        <position position="62"/>
    </location>
</feature>
<dbReference type="PANTHER" id="PTHR21047">
    <property type="entry name" value="DTDP-6-DEOXY-D-GLUCOSE-3,5 EPIMERASE"/>
    <property type="match status" value="1"/>
</dbReference>
<organism evidence="8 9">
    <name type="scientific">Candidatus Jettenia ecosi</name>
    <dbReference type="NCBI Taxonomy" id="2494326"/>
    <lineage>
        <taxon>Bacteria</taxon>
        <taxon>Pseudomonadati</taxon>
        <taxon>Planctomycetota</taxon>
        <taxon>Candidatus Brocadiia</taxon>
        <taxon>Candidatus Brocadiales</taxon>
        <taxon>Candidatus Brocadiaceae</taxon>
        <taxon>Candidatus Jettenia</taxon>
    </lineage>
</organism>
<accession>A0A533Q854</accession>
<dbReference type="GO" id="GO:0019305">
    <property type="term" value="P:dTDP-rhamnose biosynthetic process"/>
    <property type="evidence" value="ECO:0007669"/>
    <property type="project" value="UniProtKB-UniRule"/>
</dbReference>
<comment type="function">
    <text evidence="2 7">Catalyzes the epimerization of the C3' and C5'positions of dTDP-6-deoxy-D-xylo-4-hexulose, forming dTDP-6-deoxy-L-lyxo-4-hexulose.</text>
</comment>
<evidence type="ECO:0000313" key="9">
    <source>
        <dbReference type="Proteomes" id="UP000319783"/>
    </source>
</evidence>